<evidence type="ECO:0008006" key="13">
    <source>
        <dbReference type="Google" id="ProtNLM"/>
    </source>
</evidence>
<dbReference type="Gene3D" id="3.40.50.410">
    <property type="entry name" value="von Willebrand factor, type A domain"/>
    <property type="match status" value="2"/>
</dbReference>
<evidence type="ECO:0000259" key="9">
    <source>
        <dbReference type="PROSITE" id="PS50234"/>
    </source>
</evidence>
<dbReference type="InterPro" id="IPR002035">
    <property type="entry name" value="VWF_A"/>
</dbReference>
<dbReference type="PROSITE" id="PS51034">
    <property type="entry name" value="ZP_2"/>
    <property type="match status" value="1"/>
</dbReference>
<dbReference type="InterPro" id="IPR056953">
    <property type="entry name" value="CUT_N"/>
</dbReference>
<comment type="subcellular location">
    <subcellularLocation>
        <location evidence="1">Cell membrane</location>
        <topology evidence="1">Single-pass type I membrane protein</topology>
    </subcellularLocation>
</comment>
<gene>
    <name evidence="11" type="ORF">X798_01470</name>
</gene>
<keyword evidence="3" id="KW-1003">Cell membrane</keyword>
<keyword evidence="7 8" id="KW-0472">Membrane</keyword>
<evidence type="ECO:0000256" key="1">
    <source>
        <dbReference type="ARBA" id="ARBA00004251"/>
    </source>
</evidence>
<evidence type="ECO:0000313" key="11">
    <source>
        <dbReference type="EMBL" id="OZC11609.1"/>
    </source>
</evidence>
<evidence type="ECO:0000313" key="12">
    <source>
        <dbReference type="Proteomes" id="UP000242913"/>
    </source>
</evidence>
<keyword evidence="5" id="KW-0732">Signal</keyword>
<dbReference type="SUPFAM" id="SSF53300">
    <property type="entry name" value="vWA-like"/>
    <property type="match status" value="2"/>
</dbReference>
<dbReference type="InterPro" id="IPR036465">
    <property type="entry name" value="vWFA_dom_sf"/>
</dbReference>
<evidence type="ECO:0000256" key="2">
    <source>
        <dbReference type="ARBA" id="ARBA00022460"/>
    </source>
</evidence>
<proteinExistence type="predicted"/>
<dbReference type="EMBL" id="KZ269980">
    <property type="protein sequence ID" value="OZC11609.1"/>
    <property type="molecule type" value="Genomic_DNA"/>
</dbReference>
<feature type="transmembrane region" description="Helical" evidence="8">
    <location>
        <begin position="64"/>
        <end position="81"/>
    </location>
</feature>
<sequence>MYLLYHLLKRMMKTKAESFFDMLLSCVKITGSIYRYCVVCMSRCIGHPNAGILNNRKRMKKMQLILIFYQLIVVTTAIKVIDNGLAPPEIVHSPILTKPRCIVKAEPLDLVFLLDSSGSLKNKFQDEINIIRRIVNHVTIGEFATRVMLIQFSGVQHLEFNFKKFKDRDDILDALDVLRHVSGITRMGDALEYTLSMLNEENGMRPPHVSKIIYLLSDGRTHDYPKDTEMADLLRQQINNIDIYAYGTGEYVAMNELIAITKDPKKIVTNENLEDLEPTFDRWKGTEVCETLPVERIVQNINIHPDAVRFALITYSGQAHIHFKFNDQQIHNNSAVIQYLNTLKSIKGTTSTHIALHQAYNLLTDTDSEARQGVKKMIIILTDGHSQRSPVDMALRLKNKNVETFAVTLTPAPYADESELLSMTQNTDHVFTPDNLEDFESKFLPFIGFGCIGVNLGPNPKPRIRGATDVICDKSSVTFTVRTQRPMIGLMYAQQYHDDTKCVKASFALFKILVFELLKRKTDGSSREISITFYEGTCGLIKTPNIQLDGYVFNITVILQFHPVIITRADQGLSVSCFHQRSVSQEEIGRSSIKKLSDIECTYRLHRFAPDQCVPLDAKVGESLYHKWECDSRKQSNISGHSIDLVNFISAPNYHYLVHDCFVKSETKNTLIIDSSGCEIDPYFLETPDYSKFFENPKKYPVYVFKEMSVFKFPGDGNIAFKCQMSLCDMESNDPCKAMIPPRCLHNATLRLKREIEKPAKIKPGFATTLNVETRTVNVLENESTRPSTPIRKDAGHDAESLKAAGTEEVVDSKGRVLPRQMIRIQRTEPEENVVRTELRFVIYQSRKDLEGKALYEENVINEAVHCLMKKYAEMNFGHVLPARINDVNKFAKALSKEDISLSPSKCLTDKKWITEAQKRLESVAKRVQTIEKSANLIGPEFAAFQMQLASLLADLEERKRAGGSPNAAPHNDQVIREKLEKLQQFAATTARYNRDVAMGRESDI</sequence>
<dbReference type="Proteomes" id="UP000242913">
    <property type="component" value="Unassembled WGS sequence"/>
</dbReference>
<dbReference type="AlphaFoldDB" id="A0A238C2B7"/>
<dbReference type="SMART" id="SM00241">
    <property type="entry name" value="ZP"/>
    <property type="match status" value="1"/>
</dbReference>
<dbReference type="GO" id="GO:0042302">
    <property type="term" value="F:structural constituent of cuticle"/>
    <property type="evidence" value="ECO:0007669"/>
    <property type="project" value="UniProtKB-KW"/>
</dbReference>
<dbReference type="SMART" id="SM00327">
    <property type="entry name" value="VWA"/>
    <property type="match status" value="2"/>
</dbReference>
<name>A0A238C2B7_9BILA</name>
<dbReference type="InterPro" id="IPR001507">
    <property type="entry name" value="ZP_dom"/>
</dbReference>
<accession>A0A238C2B7</accession>
<evidence type="ECO:0000256" key="6">
    <source>
        <dbReference type="ARBA" id="ARBA00022989"/>
    </source>
</evidence>
<dbReference type="PANTHER" id="PTHR22907:SF53">
    <property type="entry name" value="VON WILLEBRAND FACTOR TYPE A DOMAIN PROTEIN"/>
    <property type="match status" value="1"/>
</dbReference>
<dbReference type="PROSITE" id="PS50234">
    <property type="entry name" value="VWFA"/>
    <property type="match status" value="2"/>
</dbReference>
<keyword evidence="6 8" id="KW-1133">Transmembrane helix</keyword>
<evidence type="ECO:0000256" key="3">
    <source>
        <dbReference type="ARBA" id="ARBA00022475"/>
    </source>
</evidence>
<evidence type="ECO:0000256" key="8">
    <source>
        <dbReference type="SAM" id="Phobius"/>
    </source>
</evidence>
<dbReference type="PANTHER" id="PTHR22907">
    <property type="entry name" value="GH04558P"/>
    <property type="match status" value="1"/>
</dbReference>
<evidence type="ECO:0000256" key="4">
    <source>
        <dbReference type="ARBA" id="ARBA00022692"/>
    </source>
</evidence>
<evidence type="ECO:0000256" key="5">
    <source>
        <dbReference type="ARBA" id="ARBA00022729"/>
    </source>
</evidence>
<dbReference type="InterPro" id="IPR057475">
    <property type="entry name" value="CUT_C"/>
</dbReference>
<keyword evidence="12" id="KW-1185">Reference proteome</keyword>
<evidence type="ECO:0000259" key="10">
    <source>
        <dbReference type="PROSITE" id="PS51034"/>
    </source>
</evidence>
<feature type="domain" description="VWFA" evidence="9">
    <location>
        <begin position="294"/>
        <end position="447"/>
    </location>
</feature>
<organism evidence="11 12">
    <name type="scientific">Onchocerca flexuosa</name>
    <dbReference type="NCBI Taxonomy" id="387005"/>
    <lineage>
        <taxon>Eukaryota</taxon>
        <taxon>Metazoa</taxon>
        <taxon>Ecdysozoa</taxon>
        <taxon>Nematoda</taxon>
        <taxon>Chromadorea</taxon>
        <taxon>Rhabditida</taxon>
        <taxon>Spirurina</taxon>
        <taxon>Spiruromorpha</taxon>
        <taxon>Filarioidea</taxon>
        <taxon>Onchocercidae</taxon>
        <taxon>Onchocerca</taxon>
    </lineage>
</organism>
<dbReference type="Pfam" id="PF25301">
    <property type="entry name" value="CUT_C"/>
    <property type="match status" value="1"/>
</dbReference>
<dbReference type="GO" id="GO:0005886">
    <property type="term" value="C:plasma membrane"/>
    <property type="evidence" value="ECO:0007669"/>
    <property type="project" value="UniProtKB-SubCell"/>
</dbReference>
<feature type="domain" description="ZP" evidence="10">
    <location>
        <begin position="471"/>
        <end position="743"/>
    </location>
</feature>
<keyword evidence="2" id="KW-0193">Cuticle</keyword>
<dbReference type="OrthoDB" id="6022609at2759"/>
<evidence type="ECO:0000256" key="7">
    <source>
        <dbReference type="ARBA" id="ARBA00023136"/>
    </source>
</evidence>
<dbReference type="PRINTS" id="PR00453">
    <property type="entry name" value="VWFADOMAIN"/>
</dbReference>
<keyword evidence="4 8" id="KW-0812">Transmembrane</keyword>
<dbReference type="Pfam" id="PF25057">
    <property type="entry name" value="CUT_N"/>
    <property type="match status" value="1"/>
</dbReference>
<dbReference type="Pfam" id="PF00092">
    <property type="entry name" value="VWA"/>
    <property type="match status" value="2"/>
</dbReference>
<reference evidence="11 12" key="1">
    <citation type="submission" date="2015-12" db="EMBL/GenBank/DDBJ databases">
        <title>Draft genome of the nematode, Onchocerca flexuosa.</title>
        <authorList>
            <person name="Mitreva M."/>
        </authorList>
    </citation>
    <scope>NUCLEOTIDE SEQUENCE [LARGE SCALE GENOMIC DNA]</scope>
    <source>
        <strain evidence="11">Red Deer</strain>
    </source>
</reference>
<feature type="domain" description="VWFA" evidence="9">
    <location>
        <begin position="109"/>
        <end position="283"/>
    </location>
</feature>
<protein>
    <recommendedName>
        <fullName evidence="13">von Willebrand factor type A domain protein</fullName>
    </recommendedName>
</protein>
<dbReference type="InterPro" id="IPR051962">
    <property type="entry name" value="Cuticlin"/>
</dbReference>